<feature type="transmembrane region" description="Helical" evidence="1">
    <location>
        <begin position="129"/>
        <end position="149"/>
    </location>
</feature>
<evidence type="ECO:0008006" key="4">
    <source>
        <dbReference type="Google" id="ProtNLM"/>
    </source>
</evidence>
<evidence type="ECO:0000313" key="3">
    <source>
        <dbReference type="Proteomes" id="UP000019384"/>
    </source>
</evidence>
<accession>W6MMP8</accession>
<name>W6MMP8_9ASCO</name>
<keyword evidence="1" id="KW-1133">Transmembrane helix</keyword>
<dbReference type="PANTHER" id="PTHR38646">
    <property type="entry name" value="YALI0F00814P"/>
    <property type="match status" value="1"/>
</dbReference>
<keyword evidence="1" id="KW-0812">Transmembrane</keyword>
<protein>
    <recommendedName>
        <fullName evidence="4">DUF202 domain-containing protein</fullName>
    </recommendedName>
</protein>
<dbReference type="GeneID" id="34521259"/>
<evidence type="ECO:0000256" key="1">
    <source>
        <dbReference type="SAM" id="Phobius"/>
    </source>
</evidence>
<evidence type="ECO:0000313" key="2">
    <source>
        <dbReference type="EMBL" id="CDK27879.1"/>
    </source>
</evidence>
<dbReference type="EMBL" id="HG793128">
    <property type="protein sequence ID" value="CDK27879.1"/>
    <property type="molecule type" value="Genomic_DNA"/>
</dbReference>
<dbReference type="OrthoDB" id="2555434at2759"/>
<dbReference type="RefSeq" id="XP_022459871.1">
    <property type="nucleotide sequence ID" value="XM_022602315.1"/>
</dbReference>
<dbReference type="Proteomes" id="UP000019384">
    <property type="component" value="Unassembled WGS sequence"/>
</dbReference>
<organism evidence="2 3">
    <name type="scientific">Kuraishia capsulata CBS 1993</name>
    <dbReference type="NCBI Taxonomy" id="1382522"/>
    <lineage>
        <taxon>Eukaryota</taxon>
        <taxon>Fungi</taxon>
        <taxon>Dikarya</taxon>
        <taxon>Ascomycota</taxon>
        <taxon>Saccharomycotina</taxon>
        <taxon>Pichiomycetes</taxon>
        <taxon>Pichiales</taxon>
        <taxon>Pichiaceae</taxon>
        <taxon>Kuraishia</taxon>
    </lineage>
</organism>
<dbReference type="AlphaFoldDB" id="W6MMP8"/>
<keyword evidence="1" id="KW-0472">Membrane</keyword>
<proteinExistence type="predicted"/>
<reference evidence="2" key="1">
    <citation type="submission" date="2013-12" db="EMBL/GenBank/DDBJ databases">
        <authorList>
            <person name="Genoscope - CEA"/>
        </authorList>
    </citation>
    <scope>NUCLEOTIDE SEQUENCE</scope>
    <source>
        <strain evidence="2">CBS 1993</strain>
    </source>
</reference>
<sequence>MSDDHLVRRPSRLTYLSSNNQRLDIRAHQRTYQGAYMRSCLGALSFSVLILKIFSKEFLSIGMVYTIYGMLFLVVSYLRQQNIDLYIMSPETHKYWKEDSVTPHVGEVQDEYDGYDEDEQTFFKTSGNLVLAMTLVSGGCYVSLFALLARL</sequence>
<dbReference type="PANTHER" id="PTHR38646:SF1">
    <property type="entry name" value="DUF202 DOMAIN-CONTAINING PROTEIN"/>
    <property type="match status" value="1"/>
</dbReference>
<keyword evidence="3" id="KW-1185">Reference proteome</keyword>
<dbReference type="HOGENOM" id="CLU_107661_2_1_1"/>
<reference evidence="2" key="2">
    <citation type="submission" date="2014-02" db="EMBL/GenBank/DDBJ databases">
        <title>Complete DNA sequence of /Kuraishia capsulata/ illustrates novel genomic features among budding yeasts (/Saccharomycotina/).</title>
        <authorList>
            <person name="Morales L."/>
            <person name="Noel B."/>
            <person name="Porcel B."/>
            <person name="Marcet-Houben M."/>
            <person name="Hullo M-F."/>
            <person name="Sacerdot C."/>
            <person name="Tekaia F."/>
            <person name="Leh-Louis V."/>
            <person name="Despons L."/>
            <person name="Khanna V."/>
            <person name="Aury J-M."/>
            <person name="Barbe V."/>
            <person name="Couloux A."/>
            <person name="Labadie K."/>
            <person name="Pelletier E."/>
            <person name="Souciet J-L."/>
            <person name="Boekhout T."/>
            <person name="Gabaldon T."/>
            <person name="Wincker P."/>
            <person name="Dujon B."/>
        </authorList>
    </citation>
    <scope>NUCLEOTIDE SEQUENCE</scope>
    <source>
        <strain evidence="2">CBS 1993</strain>
    </source>
</reference>
<gene>
    <name evidence="2" type="ORF">KUCA_T00003859001</name>
</gene>
<feature type="transmembrane region" description="Helical" evidence="1">
    <location>
        <begin position="35"/>
        <end position="54"/>
    </location>
</feature>
<feature type="transmembrane region" description="Helical" evidence="1">
    <location>
        <begin position="60"/>
        <end position="78"/>
    </location>
</feature>